<proteinExistence type="predicted"/>
<dbReference type="Proteomes" id="UP001296873">
    <property type="component" value="Unassembled WGS sequence"/>
</dbReference>
<dbReference type="InterPro" id="IPR002734">
    <property type="entry name" value="RibDG_C"/>
</dbReference>
<name>A0ABS1DMB2_9PROT</name>
<gene>
    <name evidence="5" type="ORF">CKO28_21615</name>
</gene>
<evidence type="ECO:0000256" key="3">
    <source>
        <dbReference type="ARBA" id="ARBA00023002"/>
    </source>
</evidence>
<keyword evidence="6" id="KW-1185">Reference proteome</keyword>
<dbReference type="Pfam" id="PF01872">
    <property type="entry name" value="RibD_C"/>
    <property type="match status" value="1"/>
</dbReference>
<sequence>MSSGASRSAERAWPALLDAAANARAGRPHQAIAPGRTTAAQELVALHQPLIDRMADGPLTLGQLGQSLDGRIATAGGDSYYVTGEANRTHLHRLRALVDAVVVGTGTVLHDDPQLTVRACVGDHPVRVVIDSRGQLTPDHRLFQDGQAPTLAYRGANADRALGLAEVAALEVGADGYDPEALLADLHARGLRHVLVEGGGVTVSRFLAAGLLDRLHVCIAPLIIGSGRAAVSLPEIARLSDARRPSMRSFAMPPDTLFDCDLRG</sequence>
<comment type="pathway">
    <text evidence="1">Cofactor biosynthesis; riboflavin biosynthesis.</text>
</comment>
<feature type="domain" description="Bacterial bifunctional deaminase-reductase C-terminal" evidence="4">
    <location>
        <begin position="64"/>
        <end position="237"/>
    </location>
</feature>
<keyword evidence="2" id="KW-0521">NADP</keyword>
<dbReference type="InterPro" id="IPR024072">
    <property type="entry name" value="DHFR-like_dom_sf"/>
</dbReference>
<evidence type="ECO:0000259" key="4">
    <source>
        <dbReference type="Pfam" id="PF01872"/>
    </source>
</evidence>
<evidence type="ECO:0000313" key="6">
    <source>
        <dbReference type="Proteomes" id="UP001296873"/>
    </source>
</evidence>
<dbReference type="InterPro" id="IPR050765">
    <property type="entry name" value="Riboflavin_Biosynth_HTPR"/>
</dbReference>
<accession>A0ABS1DMB2</accession>
<reference evidence="5 6" key="1">
    <citation type="journal article" date="2020" name="Microorganisms">
        <title>Osmotic Adaptation and Compatible Solute Biosynthesis of Phototrophic Bacteria as Revealed from Genome Analyses.</title>
        <authorList>
            <person name="Imhoff J.F."/>
            <person name="Rahn T."/>
            <person name="Kunzel S."/>
            <person name="Keller A."/>
            <person name="Neulinger S.C."/>
        </authorList>
    </citation>
    <scope>NUCLEOTIDE SEQUENCE [LARGE SCALE GENOMIC DNA]</scope>
    <source>
        <strain evidence="5 6">DSM 9895</strain>
    </source>
</reference>
<evidence type="ECO:0000256" key="2">
    <source>
        <dbReference type="ARBA" id="ARBA00022857"/>
    </source>
</evidence>
<keyword evidence="3" id="KW-0560">Oxidoreductase</keyword>
<dbReference type="SUPFAM" id="SSF53597">
    <property type="entry name" value="Dihydrofolate reductase-like"/>
    <property type="match status" value="1"/>
</dbReference>
<dbReference type="PANTHER" id="PTHR38011:SF7">
    <property type="entry name" value="2,5-DIAMINO-6-RIBOSYLAMINO-4(3H)-PYRIMIDINONE 5'-PHOSPHATE REDUCTASE"/>
    <property type="match status" value="1"/>
</dbReference>
<evidence type="ECO:0000313" key="5">
    <source>
        <dbReference type="EMBL" id="MBK1670623.1"/>
    </source>
</evidence>
<dbReference type="EMBL" id="NRRL01000104">
    <property type="protein sequence ID" value="MBK1670623.1"/>
    <property type="molecule type" value="Genomic_DNA"/>
</dbReference>
<dbReference type="PANTHER" id="PTHR38011">
    <property type="entry name" value="DIHYDROFOLATE REDUCTASE FAMILY PROTEIN (AFU_ORTHOLOGUE AFUA_8G06820)"/>
    <property type="match status" value="1"/>
</dbReference>
<protein>
    <recommendedName>
        <fullName evidence="4">Bacterial bifunctional deaminase-reductase C-terminal domain-containing protein</fullName>
    </recommendedName>
</protein>
<evidence type="ECO:0000256" key="1">
    <source>
        <dbReference type="ARBA" id="ARBA00005104"/>
    </source>
</evidence>
<dbReference type="Gene3D" id="3.40.430.10">
    <property type="entry name" value="Dihydrofolate Reductase, subunit A"/>
    <property type="match status" value="1"/>
</dbReference>
<comment type="caution">
    <text evidence="5">The sequence shown here is derived from an EMBL/GenBank/DDBJ whole genome shotgun (WGS) entry which is preliminary data.</text>
</comment>
<organism evidence="5 6">
    <name type="scientific">Rhodovibrio sodomensis</name>
    <dbReference type="NCBI Taxonomy" id="1088"/>
    <lineage>
        <taxon>Bacteria</taxon>
        <taxon>Pseudomonadati</taxon>
        <taxon>Pseudomonadota</taxon>
        <taxon>Alphaproteobacteria</taxon>
        <taxon>Rhodospirillales</taxon>
        <taxon>Rhodovibrionaceae</taxon>
        <taxon>Rhodovibrio</taxon>
    </lineage>
</organism>
<dbReference type="RefSeq" id="WP_200343065.1">
    <property type="nucleotide sequence ID" value="NZ_NRRL01000104.1"/>
</dbReference>